<dbReference type="CDD" id="cd01310">
    <property type="entry name" value="TatD_DNAse"/>
    <property type="match status" value="1"/>
</dbReference>
<dbReference type="RefSeq" id="WP_013739847.1">
    <property type="nucleotide sequence ID" value="NC_015436.1"/>
</dbReference>
<dbReference type="PANTHER" id="PTHR46124:SF2">
    <property type="entry name" value="D-AMINOACYL-TRNA DEACYLASE"/>
    <property type="match status" value="1"/>
</dbReference>
<proteinExistence type="inferred from homology"/>
<dbReference type="FunFam" id="3.20.20.140:FF:000005">
    <property type="entry name" value="TatD family hydrolase"/>
    <property type="match status" value="1"/>
</dbReference>
<evidence type="ECO:0000256" key="1">
    <source>
        <dbReference type="ARBA" id="ARBA00009275"/>
    </source>
</evidence>
<dbReference type="GO" id="GO:0004536">
    <property type="term" value="F:DNA nuclease activity"/>
    <property type="evidence" value="ECO:0007669"/>
    <property type="project" value="InterPro"/>
</dbReference>
<gene>
    <name evidence="5" type="ordered locus">Spico_1242</name>
</gene>
<dbReference type="STRING" id="760011.Spico_1242"/>
<feature type="binding site" evidence="4">
    <location>
        <position position="154"/>
    </location>
    <ligand>
        <name>a divalent metal cation</name>
        <dbReference type="ChEBI" id="CHEBI:60240"/>
        <label>2</label>
    </ligand>
</feature>
<protein>
    <submittedName>
        <fullName evidence="5">Hydrolase, TatD family</fullName>
    </submittedName>
</protein>
<organism evidence="5 6">
    <name type="scientific">Parasphaerochaeta coccoides (strain ATCC BAA-1237 / DSM 17374 / SPN1)</name>
    <name type="common">Sphaerochaeta coccoides</name>
    <dbReference type="NCBI Taxonomy" id="760011"/>
    <lineage>
        <taxon>Bacteria</taxon>
        <taxon>Pseudomonadati</taxon>
        <taxon>Spirochaetota</taxon>
        <taxon>Spirochaetia</taxon>
        <taxon>Spirochaetales</taxon>
        <taxon>Sphaerochaetaceae</taxon>
        <taxon>Parasphaerochaeta</taxon>
    </lineage>
</organism>
<feature type="binding site" evidence="4">
    <location>
        <position position="94"/>
    </location>
    <ligand>
        <name>a divalent metal cation</name>
        <dbReference type="ChEBI" id="CHEBI:60240"/>
        <label>1</label>
    </ligand>
</feature>
<name>F4GLQ8_PARC1</name>
<evidence type="ECO:0000313" key="6">
    <source>
        <dbReference type="Proteomes" id="UP000007939"/>
    </source>
</evidence>
<dbReference type="NCBIfam" id="TIGR00010">
    <property type="entry name" value="YchF/TatD family DNA exonuclease"/>
    <property type="match status" value="1"/>
</dbReference>
<dbReference type="PIRSF" id="PIRSF005902">
    <property type="entry name" value="DNase_TatD"/>
    <property type="match status" value="1"/>
</dbReference>
<dbReference type="OrthoDB" id="9810005at2"/>
<dbReference type="EMBL" id="CP002659">
    <property type="protein sequence ID" value="AEC02452.1"/>
    <property type="molecule type" value="Genomic_DNA"/>
</dbReference>
<accession>F4GLQ8</accession>
<dbReference type="AlphaFoldDB" id="F4GLQ8"/>
<feature type="binding site" evidence="4">
    <location>
        <position position="9"/>
    </location>
    <ligand>
        <name>a divalent metal cation</name>
        <dbReference type="ChEBI" id="CHEBI:60240"/>
        <label>1</label>
    </ligand>
</feature>
<dbReference type="InterPro" id="IPR015991">
    <property type="entry name" value="TatD/YcfH-like"/>
</dbReference>
<dbReference type="InterPro" id="IPR001130">
    <property type="entry name" value="TatD-like"/>
</dbReference>
<reference evidence="6" key="1">
    <citation type="submission" date="2011-04" db="EMBL/GenBank/DDBJ databases">
        <title>The complete genome of Spirochaeta coccoides DSM 17374.</title>
        <authorList>
            <person name="Lucas S."/>
            <person name="Copeland A."/>
            <person name="Lapidus A."/>
            <person name="Bruce D."/>
            <person name="Goodwin L."/>
            <person name="Pitluck S."/>
            <person name="Peters L."/>
            <person name="Kyrpides N."/>
            <person name="Mavromatis K."/>
            <person name="Pagani I."/>
            <person name="Ivanova N."/>
            <person name="Ovchinnikova G."/>
            <person name="Lu M."/>
            <person name="Detter J.C."/>
            <person name="Tapia R."/>
            <person name="Han C."/>
            <person name="Land M."/>
            <person name="Hauser L."/>
            <person name="Markowitz V."/>
            <person name="Cheng J.-F."/>
            <person name="Hugenholtz P."/>
            <person name="Woyke T."/>
            <person name="Wu D."/>
            <person name="Spring S."/>
            <person name="Schroeder M."/>
            <person name="Brambilla E."/>
            <person name="Klenk H.-P."/>
            <person name="Eisen J.A."/>
        </authorList>
    </citation>
    <scope>NUCLEOTIDE SEQUENCE [LARGE SCALE GENOMIC DNA]</scope>
    <source>
        <strain evidence="6">ATCC BAA-1237 / DSM 17374 / SPN1</strain>
    </source>
</reference>
<reference evidence="5 6" key="2">
    <citation type="journal article" date="2012" name="Stand. Genomic Sci.">
        <title>Complete genome sequence of the termite hindgut bacterium Spirochaeta coccoides type strain (SPN1(T)), reclassification in the genus Sphaerochaeta as Sphaerochaeta coccoides comb. nov. and emendations of the family Spirochaetaceae and the genus Sphaerochaeta.</title>
        <authorList>
            <person name="Abt B."/>
            <person name="Han C."/>
            <person name="Scheuner C."/>
            <person name="Lu M."/>
            <person name="Lapidus A."/>
            <person name="Nolan M."/>
            <person name="Lucas S."/>
            <person name="Hammon N."/>
            <person name="Deshpande S."/>
            <person name="Cheng J.F."/>
            <person name="Tapia R."/>
            <person name="Goodwin L.A."/>
            <person name="Pitluck S."/>
            <person name="Liolios K."/>
            <person name="Pagani I."/>
            <person name="Ivanova N."/>
            <person name="Mavromatis K."/>
            <person name="Mikhailova N."/>
            <person name="Huntemann M."/>
            <person name="Pati A."/>
            <person name="Chen A."/>
            <person name="Palaniappan K."/>
            <person name="Land M."/>
            <person name="Hauser L."/>
            <person name="Brambilla E.M."/>
            <person name="Rohde M."/>
            <person name="Spring S."/>
            <person name="Gronow S."/>
            <person name="Goker M."/>
            <person name="Woyke T."/>
            <person name="Bristow J."/>
            <person name="Eisen J.A."/>
            <person name="Markowitz V."/>
            <person name="Hugenholtz P."/>
            <person name="Kyrpides N.C."/>
            <person name="Klenk H.P."/>
            <person name="Detter J.C."/>
        </authorList>
    </citation>
    <scope>NUCLEOTIDE SEQUENCE [LARGE SCALE GENOMIC DNA]</scope>
    <source>
        <strain evidence="6">ATCC BAA-1237 / DSM 17374 / SPN1</strain>
    </source>
</reference>
<dbReference type="GO" id="GO:0016788">
    <property type="term" value="F:hydrolase activity, acting on ester bonds"/>
    <property type="evidence" value="ECO:0007669"/>
    <property type="project" value="InterPro"/>
</dbReference>
<dbReference type="Pfam" id="PF01026">
    <property type="entry name" value="TatD_DNase"/>
    <property type="match status" value="1"/>
</dbReference>
<evidence type="ECO:0000256" key="3">
    <source>
        <dbReference type="ARBA" id="ARBA00022801"/>
    </source>
</evidence>
<comment type="similarity">
    <text evidence="1">Belongs to the metallo-dependent hydrolases superfamily. TatD-type hydrolase family.</text>
</comment>
<dbReference type="PANTHER" id="PTHR46124">
    <property type="entry name" value="D-AMINOACYL-TRNA DEACYLASE"/>
    <property type="match status" value="1"/>
</dbReference>
<keyword evidence="3 5" id="KW-0378">Hydrolase</keyword>
<dbReference type="eggNOG" id="COG0084">
    <property type="taxonomic scope" value="Bacteria"/>
</dbReference>
<dbReference type="GO" id="GO:0046872">
    <property type="term" value="F:metal ion binding"/>
    <property type="evidence" value="ECO:0007669"/>
    <property type="project" value="UniProtKB-KW"/>
</dbReference>
<sequence>MKLFDTHAHIGLIQEDRMAQLLAVQVAKTKGVEHIVSICNSIGDFDQVYGNLKMLPNVYHAVGVSPTEAGNPGLDWENKLVERMSWERVIAVGETGLDYYRNSGGRKTQVEMLLKHLDVARRFGKTVIIHNRDAGKDLLEILRDKLPTFGGILHCYSEDWSYAMQALDLPLYFSFAGNVTYRGVYNLHETVYNLPLERILIESEAPFMVPAAYKGKRNMPAYLIETAQAIADIKEMPLEEVAPILYENSLRAFHLDITA</sequence>
<dbReference type="Gene3D" id="3.20.20.140">
    <property type="entry name" value="Metal-dependent hydrolases"/>
    <property type="match status" value="1"/>
</dbReference>
<dbReference type="GO" id="GO:0005829">
    <property type="term" value="C:cytosol"/>
    <property type="evidence" value="ECO:0007669"/>
    <property type="project" value="TreeGrafter"/>
</dbReference>
<dbReference type="InterPro" id="IPR032466">
    <property type="entry name" value="Metal_Hydrolase"/>
</dbReference>
<evidence type="ECO:0000313" key="5">
    <source>
        <dbReference type="EMBL" id="AEC02452.1"/>
    </source>
</evidence>
<keyword evidence="6" id="KW-1185">Reference proteome</keyword>
<dbReference type="KEGG" id="scc:Spico_1242"/>
<evidence type="ECO:0000256" key="2">
    <source>
        <dbReference type="ARBA" id="ARBA00022723"/>
    </source>
</evidence>
<feature type="binding site" evidence="4">
    <location>
        <position position="130"/>
    </location>
    <ligand>
        <name>a divalent metal cation</name>
        <dbReference type="ChEBI" id="CHEBI:60240"/>
        <label>2</label>
    </ligand>
</feature>
<dbReference type="SUPFAM" id="SSF51556">
    <property type="entry name" value="Metallo-dependent hydrolases"/>
    <property type="match status" value="1"/>
</dbReference>
<feature type="binding site" evidence="4">
    <location>
        <position position="7"/>
    </location>
    <ligand>
        <name>a divalent metal cation</name>
        <dbReference type="ChEBI" id="CHEBI:60240"/>
        <label>1</label>
    </ligand>
</feature>
<evidence type="ECO:0000256" key="4">
    <source>
        <dbReference type="PIRSR" id="PIRSR005902-1"/>
    </source>
</evidence>
<keyword evidence="2 4" id="KW-0479">Metal-binding</keyword>
<dbReference type="Proteomes" id="UP000007939">
    <property type="component" value="Chromosome"/>
</dbReference>
<dbReference type="HOGENOM" id="CLU_031506_4_0_12"/>